<feature type="transmembrane region" description="Helical" evidence="3">
    <location>
        <begin position="43"/>
        <end position="65"/>
    </location>
</feature>
<keyword evidence="6" id="KW-1185">Reference proteome</keyword>
<name>A0A9P3GHZ7_9APHY</name>
<dbReference type="PANTHER" id="PTHR10026">
    <property type="entry name" value="CYCLIN"/>
    <property type="match status" value="1"/>
</dbReference>
<dbReference type="InterPro" id="IPR043198">
    <property type="entry name" value="Cyclin/Ssn8"/>
</dbReference>
<dbReference type="Pfam" id="PF00134">
    <property type="entry name" value="Cyclin_N"/>
    <property type="match status" value="1"/>
</dbReference>
<dbReference type="GO" id="GO:0016538">
    <property type="term" value="F:cyclin-dependent protein serine/threonine kinase regulator activity"/>
    <property type="evidence" value="ECO:0007669"/>
    <property type="project" value="InterPro"/>
</dbReference>
<accession>A0A9P3GHZ7</accession>
<comment type="caution">
    <text evidence="5">The sequence shown here is derived from an EMBL/GenBank/DDBJ whole genome shotgun (WGS) entry which is preliminary data.</text>
</comment>
<evidence type="ECO:0000313" key="6">
    <source>
        <dbReference type="Proteomes" id="UP000703269"/>
    </source>
</evidence>
<dbReference type="InterPro" id="IPR013763">
    <property type="entry name" value="Cyclin-like_dom"/>
</dbReference>
<dbReference type="SUPFAM" id="SSF47954">
    <property type="entry name" value="Cyclin-like"/>
    <property type="match status" value="2"/>
</dbReference>
<organism evidence="5 6">
    <name type="scientific">Phanerochaete sordida</name>
    <dbReference type="NCBI Taxonomy" id="48140"/>
    <lineage>
        <taxon>Eukaryota</taxon>
        <taxon>Fungi</taxon>
        <taxon>Dikarya</taxon>
        <taxon>Basidiomycota</taxon>
        <taxon>Agaricomycotina</taxon>
        <taxon>Agaricomycetes</taxon>
        <taxon>Polyporales</taxon>
        <taxon>Phanerochaetaceae</taxon>
        <taxon>Phanerochaete</taxon>
    </lineage>
</organism>
<keyword evidence="3" id="KW-0472">Membrane</keyword>
<sequence>MAATGTSQWLFPVSAIVDATPSRTTSSISVEKELYDRARGVEFLFRLGVTLVLPSSAMYTAATWFHRFYMRYSMEDYHRQDVAAACIFLATKTEECGRKLRDVAKVYCAKVYGRKNVDEIPDDSKEVLESQAAILLTEEVLLEALCFDFIVPTPHSDLVDLFDAQPEAAAQLEEFAWSIANDSYRTPLCVLYPPRIIAAACYILAQQYLDTPVGLSLAARISSPAPSASLPTPPSHKPAYPESTRFAVNFFKFNEMELASLSEALTILLEFYAAQDTRSSVEWVAPIASITPPEPTTRRGKLYQPFTVMAQGAPRAQSQSATVDTPSAEHPDVATVDEASTSPKSAGKGWIPIRGEVDTPEEPPQRLGQS</sequence>
<feature type="domain" description="Cyclin-like" evidence="4">
    <location>
        <begin position="159"/>
        <end position="262"/>
    </location>
</feature>
<dbReference type="OrthoDB" id="25002at2759"/>
<keyword evidence="1" id="KW-0195">Cyclin</keyword>
<dbReference type="EMBL" id="BPQB01000046">
    <property type="protein sequence ID" value="GJE95116.1"/>
    <property type="molecule type" value="Genomic_DNA"/>
</dbReference>
<keyword evidence="3" id="KW-1133">Transmembrane helix</keyword>
<evidence type="ECO:0000259" key="4">
    <source>
        <dbReference type="SMART" id="SM00385"/>
    </source>
</evidence>
<feature type="domain" description="Cyclin-like" evidence="4">
    <location>
        <begin position="42"/>
        <end position="143"/>
    </location>
</feature>
<keyword evidence="3" id="KW-0812">Transmembrane</keyword>
<dbReference type="Proteomes" id="UP000703269">
    <property type="component" value="Unassembled WGS sequence"/>
</dbReference>
<dbReference type="InterPro" id="IPR006671">
    <property type="entry name" value="Cyclin_N"/>
</dbReference>
<reference evidence="5 6" key="1">
    <citation type="submission" date="2021-08" db="EMBL/GenBank/DDBJ databases">
        <title>Draft Genome Sequence of Phanerochaete sordida strain YK-624.</title>
        <authorList>
            <person name="Mori T."/>
            <person name="Dohra H."/>
            <person name="Suzuki T."/>
            <person name="Kawagishi H."/>
            <person name="Hirai H."/>
        </authorList>
    </citation>
    <scope>NUCLEOTIDE SEQUENCE [LARGE SCALE GENOMIC DNA]</scope>
    <source>
        <strain evidence="5 6">YK-624</strain>
    </source>
</reference>
<comment type="similarity">
    <text evidence="1">Belongs to the cyclin family.</text>
</comment>
<feature type="compositionally biased region" description="Polar residues" evidence="2">
    <location>
        <begin position="316"/>
        <end position="325"/>
    </location>
</feature>
<evidence type="ECO:0000256" key="2">
    <source>
        <dbReference type="SAM" id="MobiDB-lite"/>
    </source>
</evidence>
<dbReference type="CDD" id="cd20546">
    <property type="entry name" value="CYCLIN_SpCG1C_ScCTK2-like_rpt2"/>
    <property type="match status" value="1"/>
</dbReference>
<evidence type="ECO:0000313" key="5">
    <source>
        <dbReference type="EMBL" id="GJE95116.1"/>
    </source>
</evidence>
<dbReference type="InterPro" id="IPR036915">
    <property type="entry name" value="Cyclin-like_sf"/>
</dbReference>
<gene>
    <name evidence="5" type="ORF">PsYK624_112970</name>
</gene>
<evidence type="ECO:0000256" key="3">
    <source>
        <dbReference type="SAM" id="Phobius"/>
    </source>
</evidence>
<feature type="region of interest" description="Disordered" evidence="2">
    <location>
        <begin position="313"/>
        <end position="370"/>
    </location>
</feature>
<dbReference type="GO" id="GO:0006357">
    <property type="term" value="P:regulation of transcription by RNA polymerase II"/>
    <property type="evidence" value="ECO:0007669"/>
    <property type="project" value="InterPro"/>
</dbReference>
<evidence type="ECO:0000256" key="1">
    <source>
        <dbReference type="RuleBase" id="RU000383"/>
    </source>
</evidence>
<protein>
    <submittedName>
        <fullName evidence="5">Cyclin-like protein</fullName>
    </submittedName>
</protein>
<dbReference type="SMART" id="SM00385">
    <property type="entry name" value="CYCLIN"/>
    <property type="match status" value="2"/>
</dbReference>
<dbReference type="Gene3D" id="1.10.472.10">
    <property type="entry name" value="Cyclin-like"/>
    <property type="match status" value="2"/>
</dbReference>
<dbReference type="AlphaFoldDB" id="A0A9P3GHZ7"/>
<proteinExistence type="inferred from homology"/>